<keyword evidence="2" id="KW-0808">Transferase</keyword>
<gene>
    <name evidence="2" type="ORF">GBK04_01950</name>
</gene>
<evidence type="ECO:0000313" key="3">
    <source>
        <dbReference type="Proteomes" id="UP000479293"/>
    </source>
</evidence>
<comment type="caution">
    <text evidence="2">The sequence shown here is derived from an EMBL/GenBank/DDBJ whole genome shotgun (WGS) entry which is preliminary data.</text>
</comment>
<dbReference type="PANTHER" id="PTHR12526:SF633">
    <property type="entry name" value="COLANIC ACID BIOSYNTHESIS GLYCOSYL TRANSFERASE WCAI-RELATED"/>
    <property type="match status" value="1"/>
</dbReference>
<sequence length="228" mass="24659">METTGQGDCPGEVWLLPNWVDPERIYPLPVSASLRPELGLKPTNRVILYAGNLGEKQGLEILLEVAERFHSRPEVVFVLVGAGGGREKLEAKVQAAELTNVRFFPLQPNEKLAALLASADVHLVLQKKSASDLVMPSKLTGIMAAGGCAIVTALPGTSLYELVERYQTGILAEPESAEALWAGINRALTSDLAPYRANALAYAKRYLQKEAILTTFEQQLLALTPPAV</sequence>
<dbReference type="InterPro" id="IPR001296">
    <property type="entry name" value="Glyco_trans_1"/>
</dbReference>
<dbReference type="EMBL" id="WHLY01000002">
    <property type="protein sequence ID" value="MPR32139.1"/>
    <property type="molecule type" value="Genomic_DNA"/>
</dbReference>
<dbReference type="Pfam" id="PF00534">
    <property type="entry name" value="Glycos_transf_1"/>
    <property type="match status" value="1"/>
</dbReference>
<dbReference type="Proteomes" id="UP000479293">
    <property type="component" value="Unassembled WGS sequence"/>
</dbReference>
<reference evidence="2 3" key="1">
    <citation type="submission" date="2019-10" db="EMBL/GenBank/DDBJ databases">
        <title>Draft Genome Sequence of Cytophagaceae sp. SJW1-29.</title>
        <authorList>
            <person name="Choi A."/>
        </authorList>
    </citation>
    <scope>NUCLEOTIDE SEQUENCE [LARGE SCALE GENOMIC DNA]</scope>
    <source>
        <strain evidence="2 3">SJW1-29</strain>
    </source>
</reference>
<accession>A0A7C9BMI1</accession>
<dbReference type="Gene3D" id="3.40.50.2000">
    <property type="entry name" value="Glycogen Phosphorylase B"/>
    <property type="match status" value="1"/>
</dbReference>
<evidence type="ECO:0000259" key="1">
    <source>
        <dbReference type="Pfam" id="PF00534"/>
    </source>
</evidence>
<dbReference type="SUPFAM" id="SSF53756">
    <property type="entry name" value="UDP-Glycosyltransferase/glycogen phosphorylase"/>
    <property type="match status" value="1"/>
</dbReference>
<keyword evidence="3" id="KW-1185">Reference proteome</keyword>
<dbReference type="GO" id="GO:0016757">
    <property type="term" value="F:glycosyltransferase activity"/>
    <property type="evidence" value="ECO:0007669"/>
    <property type="project" value="InterPro"/>
</dbReference>
<proteinExistence type="predicted"/>
<protein>
    <submittedName>
        <fullName evidence="2">Glycosyltransferase</fullName>
    </submittedName>
</protein>
<evidence type="ECO:0000313" key="2">
    <source>
        <dbReference type="EMBL" id="MPR32139.1"/>
    </source>
</evidence>
<name>A0A7C9BMI1_9BACT</name>
<feature type="domain" description="Glycosyl transferase family 1" evidence="1">
    <location>
        <begin position="34"/>
        <end position="204"/>
    </location>
</feature>
<dbReference type="AlphaFoldDB" id="A0A7C9BMI1"/>
<organism evidence="2 3">
    <name type="scientific">Salmonirosea aquatica</name>
    <dbReference type="NCBI Taxonomy" id="2654236"/>
    <lineage>
        <taxon>Bacteria</taxon>
        <taxon>Pseudomonadati</taxon>
        <taxon>Bacteroidota</taxon>
        <taxon>Cytophagia</taxon>
        <taxon>Cytophagales</taxon>
        <taxon>Spirosomataceae</taxon>
        <taxon>Salmonirosea</taxon>
    </lineage>
</organism>
<dbReference type="CDD" id="cd03794">
    <property type="entry name" value="GT4_WbuB-like"/>
    <property type="match status" value="1"/>
</dbReference>
<dbReference type="PANTHER" id="PTHR12526">
    <property type="entry name" value="GLYCOSYLTRANSFERASE"/>
    <property type="match status" value="1"/>
</dbReference>